<reference evidence="3" key="1">
    <citation type="submission" date="2021-06" db="EMBL/GenBank/DDBJ databases">
        <authorList>
            <person name="Kallberg Y."/>
            <person name="Tangrot J."/>
            <person name="Rosling A."/>
        </authorList>
    </citation>
    <scope>NUCLEOTIDE SEQUENCE</scope>
    <source>
        <strain evidence="3">MT106</strain>
    </source>
</reference>
<proteinExistence type="predicted"/>
<dbReference type="InterPro" id="IPR000210">
    <property type="entry name" value="BTB/POZ_dom"/>
</dbReference>
<evidence type="ECO:0000313" key="3">
    <source>
        <dbReference type="EMBL" id="CAG8599140.1"/>
    </source>
</evidence>
<dbReference type="AlphaFoldDB" id="A0A9N9GFQ4"/>
<dbReference type="CDD" id="cd18186">
    <property type="entry name" value="BTB_POZ_ZBTB_KLHL-like"/>
    <property type="match status" value="1"/>
</dbReference>
<organism evidence="3 4">
    <name type="scientific">Ambispora gerdemannii</name>
    <dbReference type="NCBI Taxonomy" id="144530"/>
    <lineage>
        <taxon>Eukaryota</taxon>
        <taxon>Fungi</taxon>
        <taxon>Fungi incertae sedis</taxon>
        <taxon>Mucoromycota</taxon>
        <taxon>Glomeromycotina</taxon>
        <taxon>Glomeromycetes</taxon>
        <taxon>Archaeosporales</taxon>
        <taxon>Ambisporaceae</taxon>
        <taxon>Ambispora</taxon>
    </lineage>
</organism>
<dbReference type="PANTHER" id="PTHR46306">
    <property type="entry name" value="BTB/POZ DOMAIN-CONTAINING PROTEIN 9"/>
    <property type="match status" value="1"/>
</dbReference>
<comment type="caution">
    <text evidence="3">The sequence shown here is derived from an EMBL/GenBank/DDBJ whole genome shotgun (WGS) entry which is preliminary data.</text>
</comment>
<feature type="region of interest" description="Disordered" evidence="1">
    <location>
        <begin position="317"/>
        <end position="336"/>
    </location>
</feature>
<dbReference type="Gene3D" id="1.25.40.420">
    <property type="match status" value="1"/>
</dbReference>
<sequence>MFSINELRYQFLQDIASIYDKQTNNHDVKIIINSTNGEEIFNAHSVVLCARSSYFNRVILNNETVKEENKYVLRKQNIQPSVFECILKFLYTGEIDLKKEIRNNIIDYLSLLATAEELMLDSLLDYIQLYLLNNDQPYIQENFIKILNATRQHTSYIKLRTYCESVYRENPQVIFDAGDFSLLSNVNLEILLKRNDLNIPEIKIWQRLIDWGKANHPELQSDIGTWSERNFEQLKEAVGPLLKHVRFFLLKSSDYYTKVRPYKKILPTKLRQELKAFYYMEGNKPPSDSLGLRDHFNNQNPSFFDIWNIEQGELQGHMEASPPQTPSFPPSYAPKVSPEDPFRPPSYATHDLTPNPFHIPSLVDPNQPCTKNPTILVPLQNKVDHPCQSSWTTDKDITMNDDLLHKKTCTEIYSQFYDYFRRDIFSQRCHPGVHAAVGDLSGFNWHLNNDPKVFKAGQFFSEFGDYSKIVQIQKNQKLPKFAHMELYEIILTYTPFEKKIAFLNSLYHHGNSISSQDSSEHTPFHSLVLHNFYFHQSSSSVSFQNSDSASCLNSIPGEIRINPEDIEAVVKWLIGKGFSINTLNRAGHSALGLAIRLENISVLNKQFLKISPRNKQWSHDLILAMIGNGASIYEDTNFNEESSSIYFKKKALAYPNHLWPAVKYGLDINILRAMITNIEDIQKGWSEQEGGKKWDLLKFSAKYDHLDMVTYLLENSLEFHSTDTIAKAIKKTPLGKTREYMDTWVGRSGEEKRKAFHLKFLENGTEAFII</sequence>
<dbReference type="PANTHER" id="PTHR46306:SF1">
    <property type="entry name" value="BTB_POZ DOMAIN-CONTAINING PROTEIN 9"/>
    <property type="match status" value="1"/>
</dbReference>
<dbReference type="Gene3D" id="3.30.710.10">
    <property type="entry name" value="Potassium Channel Kv1.1, Chain A"/>
    <property type="match status" value="1"/>
</dbReference>
<dbReference type="Proteomes" id="UP000789831">
    <property type="component" value="Unassembled WGS sequence"/>
</dbReference>
<dbReference type="InterPro" id="IPR052407">
    <property type="entry name" value="BTB_POZ_domain_cont_9"/>
</dbReference>
<dbReference type="SUPFAM" id="SSF54695">
    <property type="entry name" value="POZ domain"/>
    <property type="match status" value="1"/>
</dbReference>
<dbReference type="InterPro" id="IPR036770">
    <property type="entry name" value="Ankyrin_rpt-contain_sf"/>
</dbReference>
<feature type="compositionally biased region" description="Pro residues" evidence="1">
    <location>
        <begin position="323"/>
        <end position="332"/>
    </location>
</feature>
<evidence type="ECO:0000256" key="1">
    <source>
        <dbReference type="SAM" id="MobiDB-lite"/>
    </source>
</evidence>
<dbReference type="Pfam" id="PF00651">
    <property type="entry name" value="BTB"/>
    <property type="match status" value="1"/>
</dbReference>
<accession>A0A9N9GFQ4</accession>
<dbReference type="OrthoDB" id="2256373at2759"/>
<feature type="domain" description="BTB" evidence="2">
    <location>
        <begin position="26"/>
        <end position="99"/>
    </location>
</feature>
<dbReference type="PROSITE" id="PS50097">
    <property type="entry name" value="BTB"/>
    <property type="match status" value="1"/>
</dbReference>
<dbReference type="Gene3D" id="1.25.40.20">
    <property type="entry name" value="Ankyrin repeat-containing domain"/>
    <property type="match status" value="1"/>
</dbReference>
<keyword evidence="4" id="KW-1185">Reference proteome</keyword>
<dbReference type="SMART" id="SM00225">
    <property type="entry name" value="BTB"/>
    <property type="match status" value="1"/>
</dbReference>
<name>A0A9N9GFQ4_9GLOM</name>
<protein>
    <submittedName>
        <fullName evidence="3">9117_t:CDS:1</fullName>
    </submittedName>
</protein>
<dbReference type="SUPFAM" id="SSF48403">
    <property type="entry name" value="Ankyrin repeat"/>
    <property type="match status" value="1"/>
</dbReference>
<dbReference type="GO" id="GO:0005737">
    <property type="term" value="C:cytoplasm"/>
    <property type="evidence" value="ECO:0007669"/>
    <property type="project" value="TreeGrafter"/>
</dbReference>
<gene>
    <name evidence="3" type="ORF">AGERDE_LOCUS9010</name>
</gene>
<evidence type="ECO:0000313" key="4">
    <source>
        <dbReference type="Proteomes" id="UP000789831"/>
    </source>
</evidence>
<dbReference type="EMBL" id="CAJVPL010002096">
    <property type="protein sequence ID" value="CAG8599140.1"/>
    <property type="molecule type" value="Genomic_DNA"/>
</dbReference>
<evidence type="ECO:0000259" key="2">
    <source>
        <dbReference type="PROSITE" id="PS50097"/>
    </source>
</evidence>
<dbReference type="InterPro" id="IPR011333">
    <property type="entry name" value="SKP1/BTB/POZ_sf"/>
</dbReference>